<feature type="domain" description="U-box" evidence="2">
    <location>
        <begin position="34"/>
        <end position="98"/>
    </location>
</feature>
<dbReference type="InterPro" id="IPR006597">
    <property type="entry name" value="Sel1-like"/>
</dbReference>
<dbReference type="GO" id="GO:0016567">
    <property type="term" value="P:protein ubiquitination"/>
    <property type="evidence" value="ECO:0007669"/>
    <property type="project" value="InterPro"/>
</dbReference>
<dbReference type="Gene3D" id="3.30.40.10">
    <property type="entry name" value="Zinc/RING finger domain, C3HC4 (zinc finger)"/>
    <property type="match status" value="1"/>
</dbReference>
<dbReference type="PANTHER" id="PTHR43628:SF1">
    <property type="entry name" value="CHITIN SYNTHASE REGULATORY FACTOR 2-RELATED"/>
    <property type="match status" value="1"/>
</dbReference>
<reference evidence="3" key="1">
    <citation type="submission" date="2020-06" db="EMBL/GenBank/DDBJ databases">
        <authorList>
            <consortium name="Plant Systems Biology data submission"/>
        </authorList>
    </citation>
    <scope>NUCLEOTIDE SEQUENCE</scope>
    <source>
        <strain evidence="3">D6</strain>
    </source>
</reference>
<dbReference type="InterPro" id="IPR052945">
    <property type="entry name" value="Mitotic_Regulator"/>
</dbReference>
<dbReference type="SUPFAM" id="SSF81901">
    <property type="entry name" value="HCP-like"/>
    <property type="match status" value="1"/>
</dbReference>
<evidence type="ECO:0000256" key="1">
    <source>
        <dbReference type="SAM" id="MobiDB-lite"/>
    </source>
</evidence>
<dbReference type="InterPro" id="IPR011990">
    <property type="entry name" value="TPR-like_helical_dom_sf"/>
</dbReference>
<keyword evidence="4" id="KW-1185">Reference proteome</keyword>
<dbReference type="InterPro" id="IPR003613">
    <property type="entry name" value="Ubox_domain"/>
</dbReference>
<dbReference type="Pfam" id="PF04564">
    <property type="entry name" value="U-box"/>
    <property type="match status" value="1"/>
</dbReference>
<evidence type="ECO:0000313" key="3">
    <source>
        <dbReference type="EMBL" id="CAB9504392.1"/>
    </source>
</evidence>
<sequence length="300" mass="33486">MDRTGTNNEEKEEKEQKEEPPQQPQHPKKSPADGLICPISLELPWEPVMAEDGRVYESVWIESHITNNQWDLRSPVTNQPMGNRLFPAIQHRNAIENLVKSGAIFGALAANWNEKVQKKKEMDDLLKKAEGGDGHAMYIAGLHYDQGANGFKPNLQWAFHWFKRSHDSRYTKGTALLGWYFLNGFGVTPHPSLGFIHLTNAANQGSNNAAYQLGMSFATGSFGLTVDYAEAVYWFERSIWECPHDHLSDACKNHAQQMLNSIKNPGPPAAGANGTFPVQNMIAFAPGPQNYYGNSYLGAR</sequence>
<dbReference type="Pfam" id="PF08238">
    <property type="entry name" value="Sel1"/>
    <property type="match status" value="3"/>
</dbReference>
<dbReference type="SUPFAM" id="SSF57850">
    <property type="entry name" value="RING/U-box"/>
    <property type="match status" value="1"/>
</dbReference>
<feature type="compositionally biased region" description="Basic and acidic residues" evidence="1">
    <location>
        <begin position="1"/>
        <end position="20"/>
    </location>
</feature>
<organism evidence="3 4">
    <name type="scientific">Seminavis robusta</name>
    <dbReference type="NCBI Taxonomy" id="568900"/>
    <lineage>
        <taxon>Eukaryota</taxon>
        <taxon>Sar</taxon>
        <taxon>Stramenopiles</taxon>
        <taxon>Ochrophyta</taxon>
        <taxon>Bacillariophyta</taxon>
        <taxon>Bacillariophyceae</taxon>
        <taxon>Bacillariophycidae</taxon>
        <taxon>Naviculales</taxon>
        <taxon>Naviculaceae</taxon>
        <taxon>Seminavis</taxon>
    </lineage>
</organism>
<evidence type="ECO:0000313" key="4">
    <source>
        <dbReference type="Proteomes" id="UP001153069"/>
    </source>
</evidence>
<dbReference type="Proteomes" id="UP001153069">
    <property type="component" value="Unassembled WGS sequence"/>
</dbReference>
<gene>
    <name evidence="3" type="ORF">SEMRO_195_G083320.1</name>
</gene>
<protein>
    <submittedName>
        <fullName evidence="3">Repeat-containing protein</fullName>
    </submittedName>
</protein>
<accession>A0A9N8DJP9</accession>
<dbReference type="SMART" id="SM00504">
    <property type="entry name" value="Ubox"/>
    <property type="match status" value="1"/>
</dbReference>
<dbReference type="InterPro" id="IPR013083">
    <property type="entry name" value="Znf_RING/FYVE/PHD"/>
</dbReference>
<dbReference type="EMBL" id="CAICTM010000194">
    <property type="protein sequence ID" value="CAB9504392.1"/>
    <property type="molecule type" value="Genomic_DNA"/>
</dbReference>
<dbReference type="OrthoDB" id="272077at2759"/>
<name>A0A9N8DJP9_9STRA</name>
<feature type="region of interest" description="Disordered" evidence="1">
    <location>
        <begin position="1"/>
        <end position="35"/>
    </location>
</feature>
<dbReference type="Gene3D" id="1.25.40.10">
    <property type="entry name" value="Tetratricopeptide repeat domain"/>
    <property type="match status" value="1"/>
</dbReference>
<dbReference type="SMART" id="SM00671">
    <property type="entry name" value="SEL1"/>
    <property type="match status" value="3"/>
</dbReference>
<dbReference type="PANTHER" id="PTHR43628">
    <property type="entry name" value="ACTIVATOR OF C KINASE PROTEIN 1-RELATED"/>
    <property type="match status" value="1"/>
</dbReference>
<comment type="caution">
    <text evidence="3">The sequence shown here is derived from an EMBL/GenBank/DDBJ whole genome shotgun (WGS) entry which is preliminary data.</text>
</comment>
<dbReference type="GO" id="GO:0004842">
    <property type="term" value="F:ubiquitin-protein transferase activity"/>
    <property type="evidence" value="ECO:0007669"/>
    <property type="project" value="InterPro"/>
</dbReference>
<dbReference type="AlphaFoldDB" id="A0A9N8DJP9"/>
<evidence type="ECO:0000259" key="2">
    <source>
        <dbReference type="SMART" id="SM00504"/>
    </source>
</evidence>
<proteinExistence type="predicted"/>